<gene>
    <name evidence="2" type="ORF">UFOVP625_41</name>
</gene>
<dbReference type="InterPro" id="IPR019080">
    <property type="entry name" value="YqaJ_viral_recombinase"/>
</dbReference>
<evidence type="ECO:0000313" key="2">
    <source>
        <dbReference type="EMBL" id="CAB4153978.1"/>
    </source>
</evidence>
<dbReference type="InterPro" id="IPR017482">
    <property type="entry name" value="Lambda-type_endonuclease"/>
</dbReference>
<dbReference type="EMBL" id="LR796600">
    <property type="protein sequence ID" value="CAB4153978.1"/>
    <property type="molecule type" value="Genomic_DNA"/>
</dbReference>
<keyword evidence="2" id="KW-0255">Endonuclease</keyword>
<dbReference type="SUPFAM" id="SSF52980">
    <property type="entry name" value="Restriction endonuclease-like"/>
    <property type="match status" value="1"/>
</dbReference>
<dbReference type="GO" id="GO:0004519">
    <property type="term" value="F:endonuclease activity"/>
    <property type="evidence" value="ECO:0007669"/>
    <property type="project" value="UniProtKB-KW"/>
</dbReference>
<sequence length="306" mass="34032">MHKQQIPKPTHGSIEWHQVRHRDHNGHCVLGASEIAIVMGDSPYETISELAIRKLLPPQVTDTNDAMERGNVLEPALVAHAANKLGEQLIVPDVMYRHGRIVATLDARSTSNADRLVEAKTNNHWALGNELPAAWMWQAQAQMHCTDATEVVFVVLDKNMRLGFETVQRRDDLIEMMIAQSELFCAAIDEDRMPSDAALTAPQVAQLFPDAAGEAELDGTSISLIDEWAALKHAIKDLETKERAVKDALANALLDKEYGTVGGQRVLSFKAQTTKRFDSKALIADLPDLENKYTTTTTFRVMRAMR</sequence>
<organism evidence="2">
    <name type="scientific">uncultured Caudovirales phage</name>
    <dbReference type="NCBI Taxonomy" id="2100421"/>
    <lineage>
        <taxon>Viruses</taxon>
        <taxon>Duplodnaviria</taxon>
        <taxon>Heunggongvirae</taxon>
        <taxon>Uroviricota</taxon>
        <taxon>Caudoviricetes</taxon>
        <taxon>Peduoviridae</taxon>
        <taxon>Maltschvirus</taxon>
        <taxon>Maltschvirus maltsch</taxon>
    </lineage>
</organism>
<name>A0A6J5N573_9CAUD</name>
<protein>
    <submittedName>
        <fullName evidence="2">COG5377 Phage-related protein, predicted endonuclease</fullName>
    </submittedName>
</protein>
<dbReference type="InterPro" id="IPR011335">
    <property type="entry name" value="Restrct_endonuc-II-like"/>
</dbReference>
<proteinExistence type="predicted"/>
<dbReference type="InterPro" id="IPR011604">
    <property type="entry name" value="PDDEXK-like_dom_sf"/>
</dbReference>
<accession>A0A6J5N573</accession>
<reference evidence="2" key="1">
    <citation type="submission" date="2020-04" db="EMBL/GenBank/DDBJ databases">
        <authorList>
            <person name="Chiriac C."/>
            <person name="Salcher M."/>
            <person name="Ghai R."/>
            <person name="Kavagutti S V."/>
        </authorList>
    </citation>
    <scope>NUCLEOTIDE SEQUENCE</scope>
</reference>
<keyword evidence="2" id="KW-0378">Hydrolase</keyword>
<keyword evidence="2" id="KW-0540">Nuclease</keyword>
<dbReference type="NCBIfam" id="TIGR03033">
    <property type="entry name" value="phage_rel_nuc"/>
    <property type="match status" value="1"/>
</dbReference>
<dbReference type="Gene3D" id="3.90.320.10">
    <property type="match status" value="1"/>
</dbReference>
<evidence type="ECO:0000259" key="1">
    <source>
        <dbReference type="Pfam" id="PF09588"/>
    </source>
</evidence>
<feature type="domain" description="YqaJ viral recombinase" evidence="1">
    <location>
        <begin position="15"/>
        <end position="148"/>
    </location>
</feature>
<dbReference type="Pfam" id="PF09588">
    <property type="entry name" value="YqaJ"/>
    <property type="match status" value="1"/>
</dbReference>